<feature type="coiled-coil region" evidence="1">
    <location>
        <begin position="313"/>
        <end position="340"/>
    </location>
</feature>
<evidence type="ECO:0008006" key="4">
    <source>
        <dbReference type="Google" id="ProtNLM"/>
    </source>
</evidence>
<protein>
    <recommendedName>
        <fullName evidence="4">Retrotransposon gag domain-containing protein</fullName>
    </recommendedName>
</protein>
<sequence length="752" mass="85271">MADNRTMAQLLEAPTEGYEDAIVVPEITADNFELKHGLLTLVQNKQFFGHDKEDPHAHIRYFNKVTSSMKFQQRFDETFYEAWDRFNDLLRACPHHGFLELHQLDTFYNALNSNDQDSLNSAAGGNFLDKMPRDCLRIIESKSKVRNSRNKPVVAKVSTSNSTPGISPDVAELKDMVKALLLDKKNQSQAPATVKAVEENCVTCGGAHSYRNCPATDGNVYRDNIQEYASQAAAVNYNQGNTSYRFDQIQPPQFPVIHQLPQEMSMEMLHTREDLMESIQNFLKKFDHISFRETPKVLTQAWDKFFEVKHAQSKEVQELLYKLLQDLQNINEELAEYIKLPSWNLPTSSYDDDDDEESSIPLRDIIMFELPPCVAITPDSPKTDSLIMVDKHLDTIPETESDEFIKSSVENLVQNPSESEDECECDVPDCDDSQTINFSTFSNPLFDDSISSDDESSHEEVIHEMSFKTYSNPLFDLDEEIISSEFNLIHNEDLDSTPKNDRFDTESYLPESLLNQDTLMASFPKVDSTLDEFAGELKTIPPGIVNRVREEYISLLERLLYDNSSPRPPEDFHVNPNMIIKSLPTFPIPVEDSDSLREEIDIFPGPDDSIPPDSTIDVVEDIPVDVPNILPTHPTLHMDFDFIPSNDLGSDHDVSSPSGDRNKIYDPGICIEVESTRFLTTLSPVIDTLLPFSSKNEDKVFNHGVLASEEKSPPSSSHRGFKAFQLISESPMMIHGENTPNLGVRHLHFYPP</sequence>
<keyword evidence="3" id="KW-1185">Reference proteome</keyword>
<dbReference type="PANTHER" id="PTHR33223">
    <property type="entry name" value="CCHC-TYPE DOMAIN-CONTAINING PROTEIN"/>
    <property type="match status" value="1"/>
</dbReference>
<dbReference type="Proteomes" id="UP001151760">
    <property type="component" value="Unassembled WGS sequence"/>
</dbReference>
<evidence type="ECO:0000256" key="1">
    <source>
        <dbReference type="SAM" id="Coils"/>
    </source>
</evidence>
<proteinExistence type="predicted"/>
<comment type="caution">
    <text evidence="2">The sequence shown here is derived from an EMBL/GenBank/DDBJ whole genome shotgun (WGS) entry which is preliminary data.</text>
</comment>
<dbReference type="EMBL" id="BQNB010009178">
    <property type="protein sequence ID" value="GJS59841.1"/>
    <property type="molecule type" value="Genomic_DNA"/>
</dbReference>
<reference evidence="2" key="1">
    <citation type="journal article" date="2022" name="Int. J. Mol. Sci.">
        <title>Draft Genome of Tanacetum Coccineum: Genomic Comparison of Closely Related Tanacetum-Family Plants.</title>
        <authorList>
            <person name="Yamashiro T."/>
            <person name="Shiraishi A."/>
            <person name="Nakayama K."/>
            <person name="Satake H."/>
        </authorList>
    </citation>
    <scope>NUCLEOTIDE SEQUENCE</scope>
</reference>
<organism evidence="2 3">
    <name type="scientific">Tanacetum coccineum</name>
    <dbReference type="NCBI Taxonomy" id="301880"/>
    <lineage>
        <taxon>Eukaryota</taxon>
        <taxon>Viridiplantae</taxon>
        <taxon>Streptophyta</taxon>
        <taxon>Embryophyta</taxon>
        <taxon>Tracheophyta</taxon>
        <taxon>Spermatophyta</taxon>
        <taxon>Magnoliopsida</taxon>
        <taxon>eudicotyledons</taxon>
        <taxon>Gunneridae</taxon>
        <taxon>Pentapetalae</taxon>
        <taxon>asterids</taxon>
        <taxon>campanulids</taxon>
        <taxon>Asterales</taxon>
        <taxon>Asteraceae</taxon>
        <taxon>Asteroideae</taxon>
        <taxon>Anthemideae</taxon>
        <taxon>Anthemidinae</taxon>
        <taxon>Tanacetum</taxon>
    </lineage>
</organism>
<keyword evidence="1" id="KW-0175">Coiled coil</keyword>
<dbReference type="PANTHER" id="PTHR33223:SF11">
    <property type="entry name" value="ELEMENT PROTEIN, PUTATIVE-RELATED"/>
    <property type="match status" value="1"/>
</dbReference>
<name>A0ABQ4X3T5_9ASTR</name>
<evidence type="ECO:0000313" key="3">
    <source>
        <dbReference type="Proteomes" id="UP001151760"/>
    </source>
</evidence>
<reference evidence="2" key="2">
    <citation type="submission" date="2022-01" db="EMBL/GenBank/DDBJ databases">
        <authorList>
            <person name="Yamashiro T."/>
            <person name="Shiraishi A."/>
            <person name="Satake H."/>
            <person name="Nakayama K."/>
        </authorList>
    </citation>
    <scope>NUCLEOTIDE SEQUENCE</scope>
</reference>
<accession>A0ABQ4X3T5</accession>
<evidence type="ECO:0000313" key="2">
    <source>
        <dbReference type="EMBL" id="GJS59841.1"/>
    </source>
</evidence>
<gene>
    <name evidence="2" type="ORF">Tco_0654625</name>
</gene>